<comment type="caution">
    <text evidence="2">The sequence shown here is derived from an EMBL/GenBank/DDBJ whole genome shotgun (WGS) entry which is preliminary data.</text>
</comment>
<dbReference type="EMBL" id="VBOS01000118">
    <property type="protein sequence ID" value="TMQ57559.1"/>
    <property type="molecule type" value="Genomic_DNA"/>
</dbReference>
<dbReference type="Proteomes" id="UP000317716">
    <property type="component" value="Unassembled WGS sequence"/>
</dbReference>
<dbReference type="AlphaFoldDB" id="A0A538T1Q6"/>
<gene>
    <name evidence="2" type="ORF">E6K72_03565</name>
</gene>
<evidence type="ECO:0000313" key="2">
    <source>
        <dbReference type="EMBL" id="TMQ57559.1"/>
    </source>
</evidence>
<protein>
    <submittedName>
        <fullName evidence="2">DUF1326 domain-containing protein</fullName>
    </submittedName>
</protein>
<accession>A0A538T1Q6</accession>
<proteinExistence type="predicted"/>
<evidence type="ECO:0000256" key="1">
    <source>
        <dbReference type="SAM" id="SignalP"/>
    </source>
</evidence>
<evidence type="ECO:0000313" key="3">
    <source>
        <dbReference type="Proteomes" id="UP000317716"/>
    </source>
</evidence>
<organism evidence="2 3">
    <name type="scientific">Eiseniibacteriota bacterium</name>
    <dbReference type="NCBI Taxonomy" id="2212470"/>
    <lineage>
        <taxon>Bacteria</taxon>
        <taxon>Candidatus Eiseniibacteriota</taxon>
    </lineage>
</organism>
<feature type="signal peptide" evidence="1">
    <location>
        <begin position="1"/>
        <end position="21"/>
    </location>
</feature>
<dbReference type="Pfam" id="PF07040">
    <property type="entry name" value="DUF1326"/>
    <property type="match status" value="1"/>
</dbReference>
<reference evidence="2 3" key="1">
    <citation type="journal article" date="2019" name="Nat. Microbiol.">
        <title>Mediterranean grassland soil C-N compound turnover is dependent on rainfall and depth, and is mediated by genomically divergent microorganisms.</title>
        <authorList>
            <person name="Diamond S."/>
            <person name="Andeer P.F."/>
            <person name="Li Z."/>
            <person name="Crits-Christoph A."/>
            <person name="Burstein D."/>
            <person name="Anantharaman K."/>
            <person name="Lane K.R."/>
            <person name="Thomas B.C."/>
            <person name="Pan C."/>
            <person name="Northen T.R."/>
            <person name="Banfield J.F."/>
        </authorList>
    </citation>
    <scope>NUCLEOTIDE SEQUENCE [LARGE SCALE GENOMIC DNA]</scope>
    <source>
        <strain evidence="2">WS_2</strain>
    </source>
</reference>
<name>A0A538T1Q6_UNCEI</name>
<feature type="chain" id="PRO_5022174901" evidence="1">
    <location>
        <begin position="22"/>
        <end position="265"/>
    </location>
</feature>
<keyword evidence="1" id="KW-0732">Signal</keyword>
<dbReference type="InterPro" id="IPR009758">
    <property type="entry name" value="DUF1326"/>
</dbReference>
<sequence length="265" mass="28382">MSRKLLWTVAVLLCAAVPALAANPAAGTQVKSSGPEWSMNASIIEACSCPMFCQCYFNTKPAGHAMAAGHEGHAGMAGMEGMEHYCRANNVFRVNKGMYGSTKLDGAKFWAAMDLGDDFSKGEMKWVVVTFDPSVTKEQREGIKTVLAHLYPVKWGSFEVASQDLPVEWSHNGDHAVAKLDGGKAGEVVLNGAAVSRNASAPVVINNLKYWGASRHTGFVLMPNEVEAYRLGPNAFEFKGTNGFMITFDIDSKTAPPAPGSKSGM</sequence>